<dbReference type="RefSeq" id="WP_189052107.1">
    <property type="nucleotide sequence ID" value="NZ_BMJQ01000025.1"/>
</dbReference>
<comment type="caution">
    <text evidence="2">The sequence shown here is derived from an EMBL/GenBank/DDBJ whole genome shotgun (WGS) entry which is preliminary data.</text>
</comment>
<gene>
    <name evidence="2" type="ORF">GCM10011611_62330</name>
</gene>
<dbReference type="PANTHER" id="PTHR48079">
    <property type="entry name" value="PROTEIN YEEZ"/>
    <property type="match status" value="1"/>
</dbReference>
<feature type="domain" description="Ketoreductase" evidence="1">
    <location>
        <begin position="5"/>
        <end position="160"/>
    </location>
</feature>
<reference evidence="2" key="1">
    <citation type="journal article" date="2014" name="Int. J. Syst. Evol. Microbiol.">
        <title>Complete genome sequence of Corynebacterium casei LMG S-19264T (=DSM 44701T), isolated from a smear-ripened cheese.</title>
        <authorList>
            <consortium name="US DOE Joint Genome Institute (JGI-PGF)"/>
            <person name="Walter F."/>
            <person name="Albersmeier A."/>
            <person name="Kalinowski J."/>
            <person name="Ruckert C."/>
        </authorList>
    </citation>
    <scope>NUCLEOTIDE SEQUENCE</scope>
    <source>
        <strain evidence="2">CGMCC 1.15725</strain>
    </source>
</reference>
<dbReference type="Proteomes" id="UP000646365">
    <property type="component" value="Unassembled WGS sequence"/>
</dbReference>
<dbReference type="PANTHER" id="PTHR48079:SF6">
    <property type="entry name" value="NAD(P)-BINDING DOMAIN-CONTAINING PROTEIN-RELATED"/>
    <property type="match status" value="1"/>
</dbReference>
<organism evidence="2 3">
    <name type="scientific">Aliidongia dinghuensis</name>
    <dbReference type="NCBI Taxonomy" id="1867774"/>
    <lineage>
        <taxon>Bacteria</taxon>
        <taxon>Pseudomonadati</taxon>
        <taxon>Pseudomonadota</taxon>
        <taxon>Alphaproteobacteria</taxon>
        <taxon>Rhodospirillales</taxon>
        <taxon>Dongiaceae</taxon>
        <taxon>Aliidongia</taxon>
    </lineage>
</organism>
<dbReference type="Gene3D" id="3.40.50.720">
    <property type="entry name" value="NAD(P)-binding Rossmann-like Domain"/>
    <property type="match status" value="1"/>
</dbReference>
<name>A0A8J2YZU0_9PROT</name>
<dbReference type="InterPro" id="IPR001509">
    <property type="entry name" value="Epimerase_deHydtase"/>
</dbReference>
<dbReference type="SMART" id="SM00822">
    <property type="entry name" value="PKS_KR"/>
    <property type="match status" value="1"/>
</dbReference>
<evidence type="ECO:0000313" key="2">
    <source>
        <dbReference type="EMBL" id="GGF47422.1"/>
    </source>
</evidence>
<reference evidence="2" key="2">
    <citation type="submission" date="2020-09" db="EMBL/GenBank/DDBJ databases">
        <authorList>
            <person name="Sun Q."/>
            <person name="Zhou Y."/>
        </authorList>
    </citation>
    <scope>NUCLEOTIDE SEQUENCE</scope>
    <source>
        <strain evidence="2">CGMCC 1.15725</strain>
    </source>
</reference>
<dbReference type="GO" id="GO:0004029">
    <property type="term" value="F:aldehyde dehydrogenase (NAD+) activity"/>
    <property type="evidence" value="ECO:0007669"/>
    <property type="project" value="TreeGrafter"/>
</dbReference>
<dbReference type="InterPro" id="IPR057326">
    <property type="entry name" value="KR_dom"/>
</dbReference>
<protein>
    <submittedName>
        <fullName evidence="2">Epimerase</fullName>
    </submittedName>
</protein>
<sequence>MSGDRIVAVTGATGFLGRHLVMALGCEGARVRILARRDPAPELWAGVAPEVVMGNLDDPHALDRLVARADAVVHAAGLIKARDRDAFLKTNRDGTRAVAIAARRGAPDARFVAVSSLAAREPQLSDYAASKHAGEEAACAAYADAPGRLVIVRPPAIYGPGDRETLAIFQAASRAVAPVFGSGRAAVVHVSDAAGAIARLALGVGDAGCYALADPNPAGYALGDLLREAARAVGSNPRLVLIPDGLLLTAGQISAWWGRLGGRAPIFTTGKAREMLHPDWSVPAGEALPAAVYRSKIGIAEGFRETVAWYRAAGWLP</sequence>
<dbReference type="SUPFAM" id="SSF51735">
    <property type="entry name" value="NAD(P)-binding Rossmann-fold domains"/>
    <property type="match status" value="1"/>
</dbReference>
<dbReference type="EMBL" id="BMJQ01000025">
    <property type="protein sequence ID" value="GGF47422.1"/>
    <property type="molecule type" value="Genomic_DNA"/>
</dbReference>
<accession>A0A8J2YZU0</accession>
<evidence type="ECO:0000259" key="1">
    <source>
        <dbReference type="SMART" id="SM00822"/>
    </source>
</evidence>
<evidence type="ECO:0000313" key="3">
    <source>
        <dbReference type="Proteomes" id="UP000646365"/>
    </source>
</evidence>
<proteinExistence type="predicted"/>
<dbReference type="AlphaFoldDB" id="A0A8J2YZU0"/>
<dbReference type="GO" id="GO:0005737">
    <property type="term" value="C:cytoplasm"/>
    <property type="evidence" value="ECO:0007669"/>
    <property type="project" value="TreeGrafter"/>
</dbReference>
<dbReference type="InterPro" id="IPR051783">
    <property type="entry name" value="NAD(P)-dependent_oxidoreduct"/>
</dbReference>
<keyword evidence="3" id="KW-1185">Reference proteome</keyword>
<dbReference type="Pfam" id="PF01370">
    <property type="entry name" value="Epimerase"/>
    <property type="match status" value="1"/>
</dbReference>
<dbReference type="InterPro" id="IPR036291">
    <property type="entry name" value="NAD(P)-bd_dom_sf"/>
</dbReference>